<dbReference type="Pfam" id="PF00690">
    <property type="entry name" value="Cation_ATPase_N"/>
    <property type="match status" value="1"/>
</dbReference>
<evidence type="ECO:0000313" key="12">
    <source>
        <dbReference type="Proteomes" id="UP000325811"/>
    </source>
</evidence>
<comment type="subcellular location">
    <subcellularLocation>
        <location evidence="1">Membrane</location>
        <topology evidence="1">Multi-pass membrane protein</topology>
    </subcellularLocation>
</comment>
<dbReference type="RefSeq" id="WP_165184638.1">
    <property type="nucleotide sequence ID" value="NZ_LR699553.1"/>
</dbReference>
<dbReference type="Proteomes" id="UP000325811">
    <property type="component" value="Chromosome I"/>
</dbReference>
<reference evidence="11 12" key="1">
    <citation type="submission" date="2019-08" db="EMBL/GenBank/DDBJ databases">
        <authorList>
            <person name="Herpell B J."/>
        </authorList>
    </citation>
    <scope>NUCLEOTIDE SEQUENCE [LARGE SCALE GENOMIC DNA]</scope>
    <source>
        <strain evidence="12">Msb3</strain>
    </source>
</reference>
<keyword evidence="3" id="KW-0547">Nucleotide-binding</keyword>
<dbReference type="PANTHER" id="PTHR42861">
    <property type="entry name" value="CALCIUM-TRANSPORTING ATPASE"/>
    <property type="match status" value="1"/>
</dbReference>
<dbReference type="NCBIfam" id="TIGR01494">
    <property type="entry name" value="ATPase_P-type"/>
    <property type="match status" value="2"/>
</dbReference>
<evidence type="ECO:0000256" key="2">
    <source>
        <dbReference type="ARBA" id="ARBA00022692"/>
    </source>
</evidence>
<evidence type="ECO:0000259" key="10">
    <source>
        <dbReference type="SMART" id="SM00831"/>
    </source>
</evidence>
<dbReference type="GO" id="GO:0005524">
    <property type="term" value="F:ATP binding"/>
    <property type="evidence" value="ECO:0007669"/>
    <property type="project" value="UniProtKB-KW"/>
</dbReference>
<keyword evidence="6 9" id="KW-1133">Transmembrane helix</keyword>
<evidence type="ECO:0000256" key="9">
    <source>
        <dbReference type="SAM" id="Phobius"/>
    </source>
</evidence>
<evidence type="ECO:0000256" key="4">
    <source>
        <dbReference type="ARBA" id="ARBA00022840"/>
    </source>
</evidence>
<dbReference type="GO" id="GO:0016887">
    <property type="term" value="F:ATP hydrolysis activity"/>
    <property type="evidence" value="ECO:0007669"/>
    <property type="project" value="InterPro"/>
</dbReference>
<dbReference type="InterPro" id="IPR044492">
    <property type="entry name" value="P_typ_ATPase_HD_dom"/>
</dbReference>
<feature type="transmembrane region" description="Helical" evidence="9">
    <location>
        <begin position="761"/>
        <end position="780"/>
    </location>
</feature>
<dbReference type="InterPro" id="IPR008250">
    <property type="entry name" value="ATPase_P-typ_transduc_dom_A_sf"/>
</dbReference>
<dbReference type="Gene3D" id="3.40.1110.10">
    <property type="entry name" value="Calcium-transporting ATPase, cytoplasmic domain N"/>
    <property type="match status" value="1"/>
</dbReference>
<dbReference type="SFLD" id="SFLDF00027">
    <property type="entry name" value="p-type_atpase"/>
    <property type="match status" value="1"/>
</dbReference>
<dbReference type="PRINTS" id="PR00120">
    <property type="entry name" value="HATPASE"/>
</dbReference>
<evidence type="ECO:0000256" key="6">
    <source>
        <dbReference type="ARBA" id="ARBA00022989"/>
    </source>
</evidence>
<protein>
    <submittedName>
        <fullName evidence="11">P-type ATPase, translocating</fullName>
    </submittedName>
</protein>
<dbReference type="SUPFAM" id="SSF81653">
    <property type="entry name" value="Calcium ATPase, transduction domain A"/>
    <property type="match status" value="1"/>
</dbReference>
<dbReference type="InterPro" id="IPR004014">
    <property type="entry name" value="ATPase_P-typ_cation-transptr_N"/>
</dbReference>
<evidence type="ECO:0000256" key="3">
    <source>
        <dbReference type="ARBA" id="ARBA00022741"/>
    </source>
</evidence>
<feature type="transmembrane region" description="Helical" evidence="9">
    <location>
        <begin position="256"/>
        <end position="278"/>
    </location>
</feature>
<dbReference type="InterPro" id="IPR023298">
    <property type="entry name" value="ATPase_P-typ_TM_dom_sf"/>
</dbReference>
<dbReference type="SUPFAM" id="SSF56784">
    <property type="entry name" value="HAD-like"/>
    <property type="match status" value="1"/>
</dbReference>
<dbReference type="SMART" id="SM00831">
    <property type="entry name" value="Cation_ATPase_N"/>
    <property type="match status" value="1"/>
</dbReference>
<dbReference type="Pfam" id="PF00702">
    <property type="entry name" value="Hydrolase"/>
    <property type="match status" value="1"/>
</dbReference>
<dbReference type="GO" id="GO:0016020">
    <property type="term" value="C:membrane"/>
    <property type="evidence" value="ECO:0007669"/>
    <property type="project" value="UniProtKB-SubCell"/>
</dbReference>
<keyword evidence="4" id="KW-0067">ATP-binding</keyword>
<organism evidence="11 12">
    <name type="scientific">Paraburkholderia dioscoreae</name>
    <dbReference type="NCBI Taxonomy" id="2604047"/>
    <lineage>
        <taxon>Bacteria</taxon>
        <taxon>Pseudomonadati</taxon>
        <taxon>Pseudomonadota</taxon>
        <taxon>Betaproteobacteria</taxon>
        <taxon>Burkholderiales</taxon>
        <taxon>Burkholderiaceae</taxon>
        <taxon>Paraburkholderia</taxon>
    </lineage>
</organism>
<dbReference type="GO" id="GO:0015662">
    <property type="term" value="F:P-type ion transporter activity"/>
    <property type="evidence" value="ECO:0007669"/>
    <property type="project" value="UniProtKB-ARBA"/>
</dbReference>
<evidence type="ECO:0000256" key="5">
    <source>
        <dbReference type="ARBA" id="ARBA00022967"/>
    </source>
</evidence>
<dbReference type="Gene3D" id="3.40.50.1000">
    <property type="entry name" value="HAD superfamily/HAD-like"/>
    <property type="match status" value="1"/>
</dbReference>
<dbReference type="InterPro" id="IPR059000">
    <property type="entry name" value="ATPase_P-type_domA"/>
</dbReference>
<sequence>MTSAVVPAPIPEAASQPDAVPGTGLSSTEARRRLAESGANTLPDTAASTWRMMLGKFWAPVPWMLEAAVVLQCVLGRFVEAGIIAGLLVFNAILGVFQESRAQATLAALKSRLAMNASVLRDGAWSIVPAADLVKGDVVKLSLGGVVAADMRIVSGNALLDHSMLTGESVPIEATSGTQTFAGALVRRGEALALVMATGTHTRFGRTAELVRTAHIASSQQTAVLLVVRNLAAFSVAVIALLVGYALYLHMPLADIVPLILTAVLASIPVALPATFTLSAALGARALAAQGVLSTRLSAVDEAGTMDVLCADKTGTLTCNALTVSTVAPMPGFDMNRVLILAALASAAGSQDPVDKAILDAAARVAPTPEDSVLKLVALKPFDPSTRTSEASVSDPSHAIQRIVKGASAAVISLSQASPEAAARTAELEGQGLRVLAVAAGTADALQVVGLVALSDPPRADSAAFIEELHGLGVRVVMVSGDAPATAASVAQAIGLTGPVCPPGSMPDRADPQSFAVFAGVLPEDKYKLVKAFQQTGHTVGMCGDGANDAPALRQAQIGIAVSTATDVARSAAGMVLTEAGLGGIVTAVTEGRLTFQRILTYMLNSVLKKIATAFMLVIGLLVTGHAILTPLLMVILMIAGDFLAMSLTTDRVEPSPSPNVWRISNLTVVGVFVGFALVAFCSGVLALGKFAMGLNLDALRTLTFVLLVFGGQATLYAIRHRRHMWGTRPSVWVMASSVADVLIAAGLAIGGIAMTALPPMLIGGVLAATVVFAFVLAAAKIPLFARLKIS</sequence>
<feature type="domain" description="Cation-transporting P-type ATPase N-terminal" evidence="10">
    <location>
        <begin position="11"/>
        <end position="77"/>
    </location>
</feature>
<feature type="transmembrane region" description="Helical" evidence="9">
    <location>
        <begin position="700"/>
        <end position="719"/>
    </location>
</feature>
<name>A0A5Q4ZIS3_9BURK</name>
<gene>
    <name evidence="11" type="ORF">PDMSB3_0726</name>
</gene>
<keyword evidence="5" id="KW-1278">Translocase</keyword>
<evidence type="ECO:0000313" key="11">
    <source>
        <dbReference type="EMBL" id="VVD27188.1"/>
    </source>
</evidence>
<dbReference type="InterPro" id="IPR036412">
    <property type="entry name" value="HAD-like_sf"/>
</dbReference>
<keyword evidence="2 9" id="KW-0812">Transmembrane</keyword>
<dbReference type="Gene3D" id="1.20.1110.10">
    <property type="entry name" value="Calcium-transporting ATPase, transmembrane domain"/>
    <property type="match status" value="1"/>
</dbReference>
<dbReference type="InterPro" id="IPR018303">
    <property type="entry name" value="ATPase_P-typ_P_site"/>
</dbReference>
<keyword evidence="12" id="KW-1185">Reference proteome</keyword>
<feature type="transmembrane region" description="Helical" evidence="9">
    <location>
        <begin position="231"/>
        <end position="250"/>
    </location>
</feature>
<dbReference type="Gene3D" id="2.70.150.10">
    <property type="entry name" value="Calcium-transporting ATPase, cytoplasmic transduction domain A"/>
    <property type="match status" value="1"/>
</dbReference>
<feature type="transmembrane region" description="Helical" evidence="9">
    <location>
        <begin position="731"/>
        <end position="755"/>
    </location>
</feature>
<evidence type="ECO:0000256" key="8">
    <source>
        <dbReference type="SAM" id="MobiDB-lite"/>
    </source>
</evidence>
<dbReference type="InterPro" id="IPR023214">
    <property type="entry name" value="HAD_sf"/>
</dbReference>
<dbReference type="InterPro" id="IPR023299">
    <property type="entry name" value="ATPase_P-typ_cyto_dom_N"/>
</dbReference>
<dbReference type="SFLD" id="SFLDS00003">
    <property type="entry name" value="Haloacid_Dehalogenase"/>
    <property type="match status" value="1"/>
</dbReference>
<feature type="transmembrane region" description="Helical" evidence="9">
    <location>
        <begin position="628"/>
        <end position="646"/>
    </location>
</feature>
<dbReference type="Pfam" id="PF00122">
    <property type="entry name" value="E1-E2_ATPase"/>
    <property type="match status" value="1"/>
</dbReference>
<proteinExistence type="predicted"/>
<dbReference type="PRINTS" id="PR00119">
    <property type="entry name" value="CATATPASE"/>
</dbReference>
<feature type="transmembrane region" description="Helical" evidence="9">
    <location>
        <begin position="667"/>
        <end position="688"/>
    </location>
</feature>
<evidence type="ECO:0000256" key="1">
    <source>
        <dbReference type="ARBA" id="ARBA00004141"/>
    </source>
</evidence>
<dbReference type="SUPFAM" id="SSF81665">
    <property type="entry name" value="Calcium ATPase, transmembrane domain M"/>
    <property type="match status" value="1"/>
</dbReference>
<evidence type="ECO:0000256" key="7">
    <source>
        <dbReference type="ARBA" id="ARBA00023136"/>
    </source>
</evidence>
<dbReference type="InterPro" id="IPR001757">
    <property type="entry name" value="P_typ_ATPase"/>
</dbReference>
<dbReference type="EMBL" id="LR699553">
    <property type="protein sequence ID" value="VVD27188.1"/>
    <property type="molecule type" value="Genomic_DNA"/>
</dbReference>
<dbReference type="SFLD" id="SFLDG00002">
    <property type="entry name" value="C1.7:_P-type_atpase_like"/>
    <property type="match status" value="1"/>
</dbReference>
<dbReference type="SUPFAM" id="SSF81660">
    <property type="entry name" value="Metal cation-transporting ATPase, ATP-binding domain N"/>
    <property type="match status" value="1"/>
</dbReference>
<dbReference type="AlphaFoldDB" id="A0A5Q4ZIS3"/>
<feature type="region of interest" description="Disordered" evidence="8">
    <location>
        <begin position="1"/>
        <end position="26"/>
    </location>
</feature>
<keyword evidence="7 9" id="KW-0472">Membrane</keyword>
<dbReference type="KEGG" id="pdio:PDMSB3_0726"/>
<dbReference type="PROSITE" id="PS00154">
    <property type="entry name" value="ATPASE_E1_E2"/>
    <property type="match status" value="1"/>
</dbReference>
<accession>A0A5Q4ZIS3</accession>